<dbReference type="InterPro" id="IPR017892">
    <property type="entry name" value="Pkinase_C"/>
</dbReference>
<dbReference type="Gene3D" id="3.30.200.20">
    <property type="entry name" value="Phosphorylase Kinase, domain 1"/>
    <property type="match status" value="2"/>
</dbReference>
<dbReference type="PROSITE" id="PS51285">
    <property type="entry name" value="AGC_KINASE_CTER"/>
    <property type="match status" value="1"/>
</dbReference>
<dbReference type="PROSITE" id="PS00108">
    <property type="entry name" value="PROTEIN_KINASE_ST"/>
    <property type="match status" value="1"/>
</dbReference>
<keyword evidence="4" id="KW-0597">Phosphoprotein</keyword>
<evidence type="ECO:0000313" key="14">
    <source>
        <dbReference type="EMBL" id="KAK2113614.1"/>
    </source>
</evidence>
<feature type="domain" description="Protein kinase" evidence="12">
    <location>
        <begin position="129"/>
        <end position="545"/>
    </location>
</feature>
<dbReference type="EC" id="2.7.11.1" evidence="2"/>
<evidence type="ECO:0000256" key="7">
    <source>
        <dbReference type="ARBA" id="ARBA00022777"/>
    </source>
</evidence>
<evidence type="ECO:0000256" key="2">
    <source>
        <dbReference type="ARBA" id="ARBA00012513"/>
    </source>
</evidence>
<organism evidence="14 15">
    <name type="scientific">Saguinus oedipus</name>
    <name type="common">Cotton-top tamarin</name>
    <name type="synonym">Oedipomidas oedipus</name>
    <dbReference type="NCBI Taxonomy" id="9490"/>
    <lineage>
        <taxon>Eukaryota</taxon>
        <taxon>Metazoa</taxon>
        <taxon>Chordata</taxon>
        <taxon>Craniata</taxon>
        <taxon>Vertebrata</taxon>
        <taxon>Euteleostomi</taxon>
        <taxon>Mammalia</taxon>
        <taxon>Eutheria</taxon>
        <taxon>Euarchontoglires</taxon>
        <taxon>Primates</taxon>
        <taxon>Haplorrhini</taxon>
        <taxon>Platyrrhini</taxon>
        <taxon>Cebidae</taxon>
        <taxon>Callitrichinae</taxon>
        <taxon>Saguinus</taxon>
    </lineage>
</organism>
<evidence type="ECO:0000256" key="4">
    <source>
        <dbReference type="ARBA" id="ARBA00022553"/>
    </source>
</evidence>
<keyword evidence="15" id="KW-1185">Reference proteome</keyword>
<comment type="catalytic activity">
    <reaction evidence="9">
        <text>L-threonyl-[protein] + ATP = O-phospho-L-threonyl-[protein] + ADP + H(+)</text>
        <dbReference type="Rhea" id="RHEA:46608"/>
        <dbReference type="Rhea" id="RHEA-COMP:11060"/>
        <dbReference type="Rhea" id="RHEA-COMP:11605"/>
        <dbReference type="ChEBI" id="CHEBI:15378"/>
        <dbReference type="ChEBI" id="CHEBI:30013"/>
        <dbReference type="ChEBI" id="CHEBI:30616"/>
        <dbReference type="ChEBI" id="CHEBI:61977"/>
        <dbReference type="ChEBI" id="CHEBI:456216"/>
        <dbReference type="EC" id="2.7.11.1"/>
    </reaction>
</comment>
<keyword evidence="8 11" id="KW-0067">ATP-binding</keyword>
<dbReference type="PROSITE" id="PS50011">
    <property type="entry name" value="PROTEIN_KINASE_DOM"/>
    <property type="match status" value="1"/>
</dbReference>
<reference evidence="14 15" key="1">
    <citation type="submission" date="2023-05" db="EMBL/GenBank/DDBJ databases">
        <title>B98-5 Cell Line De Novo Hybrid Assembly: An Optical Mapping Approach.</title>
        <authorList>
            <person name="Kananen K."/>
            <person name="Auerbach J.A."/>
            <person name="Kautto E."/>
            <person name="Blachly J.S."/>
        </authorList>
    </citation>
    <scope>NUCLEOTIDE SEQUENCE [LARGE SCALE GENOMIC DNA]</scope>
    <source>
        <strain evidence="14">B95-8</strain>
        <tissue evidence="14">Cell line</tissue>
    </source>
</reference>
<keyword evidence="5" id="KW-0808">Transferase</keyword>
<keyword evidence="6 11" id="KW-0547">Nucleotide-binding</keyword>
<dbReference type="GO" id="GO:0016301">
    <property type="term" value="F:kinase activity"/>
    <property type="evidence" value="ECO:0007669"/>
    <property type="project" value="UniProtKB-KW"/>
</dbReference>
<evidence type="ECO:0000259" key="13">
    <source>
        <dbReference type="PROSITE" id="PS51285"/>
    </source>
</evidence>
<evidence type="ECO:0000259" key="12">
    <source>
        <dbReference type="PROSITE" id="PS50011"/>
    </source>
</evidence>
<feature type="domain" description="AGC-kinase C-terminal" evidence="13">
    <location>
        <begin position="546"/>
        <end position="618"/>
    </location>
</feature>
<evidence type="ECO:0000256" key="9">
    <source>
        <dbReference type="ARBA" id="ARBA00047899"/>
    </source>
</evidence>
<evidence type="ECO:0000256" key="6">
    <source>
        <dbReference type="ARBA" id="ARBA00022741"/>
    </source>
</evidence>
<keyword evidence="3" id="KW-0723">Serine/threonine-protein kinase</keyword>
<gene>
    <name evidence="14" type="primary">STK38</name>
    <name evidence="14" type="ORF">P7K49_007880</name>
</gene>
<accession>A0ABQ9VW44</accession>
<dbReference type="EMBL" id="JASSZA010000004">
    <property type="protein sequence ID" value="KAK2113614.1"/>
    <property type="molecule type" value="Genomic_DNA"/>
</dbReference>
<evidence type="ECO:0000256" key="5">
    <source>
        <dbReference type="ARBA" id="ARBA00022679"/>
    </source>
</evidence>
<dbReference type="SMART" id="SM00220">
    <property type="entry name" value="S_TKc"/>
    <property type="match status" value="1"/>
</dbReference>
<keyword evidence="7 14" id="KW-0418">Kinase</keyword>
<evidence type="ECO:0000256" key="1">
    <source>
        <dbReference type="ARBA" id="ARBA00009903"/>
    </source>
</evidence>
<dbReference type="Pfam" id="PF00069">
    <property type="entry name" value="Pkinase"/>
    <property type="match status" value="2"/>
</dbReference>
<dbReference type="InterPro" id="IPR008271">
    <property type="entry name" value="Ser/Thr_kinase_AS"/>
</dbReference>
<dbReference type="SUPFAM" id="SSF56112">
    <property type="entry name" value="Protein kinase-like (PK-like)"/>
    <property type="match status" value="1"/>
</dbReference>
<comment type="catalytic activity">
    <reaction evidence="10">
        <text>L-seryl-[protein] + ATP = O-phospho-L-seryl-[protein] + ADP + H(+)</text>
        <dbReference type="Rhea" id="RHEA:17989"/>
        <dbReference type="Rhea" id="RHEA-COMP:9863"/>
        <dbReference type="Rhea" id="RHEA-COMP:11604"/>
        <dbReference type="ChEBI" id="CHEBI:15378"/>
        <dbReference type="ChEBI" id="CHEBI:29999"/>
        <dbReference type="ChEBI" id="CHEBI:30616"/>
        <dbReference type="ChEBI" id="CHEBI:83421"/>
        <dbReference type="ChEBI" id="CHEBI:456216"/>
        <dbReference type="EC" id="2.7.11.1"/>
    </reaction>
</comment>
<dbReference type="InterPro" id="IPR000719">
    <property type="entry name" value="Prot_kinase_dom"/>
</dbReference>
<dbReference type="Gene3D" id="1.10.510.10">
    <property type="entry name" value="Transferase(Phosphotransferase) domain 1"/>
    <property type="match status" value="1"/>
</dbReference>
<dbReference type="PANTHER" id="PTHR22988:SF76">
    <property type="entry name" value="CHROMOSOME UNDETERMINED SCAFFOLD_135, WHOLE GENOME SHOTGUN SEQUENCE"/>
    <property type="match status" value="1"/>
</dbReference>
<dbReference type="SMART" id="SM00133">
    <property type="entry name" value="S_TK_X"/>
    <property type="match status" value="1"/>
</dbReference>
<evidence type="ECO:0000256" key="11">
    <source>
        <dbReference type="PROSITE-ProRule" id="PRU10141"/>
    </source>
</evidence>
<name>A0ABQ9VW44_SAGOE</name>
<dbReference type="Pfam" id="PF00433">
    <property type="entry name" value="Pkinase_C"/>
    <property type="match status" value="1"/>
</dbReference>
<comment type="caution">
    <text evidence="14">The sequence shown here is derived from an EMBL/GenBank/DDBJ whole genome shotgun (WGS) entry which is preliminary data.</text>
</comment>
<dbReference type="Proteomes" id="UP001266305">
    <property type="component" value="Unassembled WGS sequence"/>
</dbReference>
<evidence type="ECO:0000313" key="15">
    <source>
        <dbReference type="Proteomes" id="UP001266305"/>
    </source>
</evidence>
<evidence type="ECO:0000256" key="10">
    <source>
        <dbReference type="ARBA" id="ARBA00048679"/>
    </source>
</evidence>
<feature type="binding site" evidence="11">
    <location>
        <position position="166"/>
    </location>
    <ligand>
        <name>ATP</name>
        <dbReference type="ChEBI" id="CHEBI:30616"/>
    </ligand>
</feature>
<comment type="similarity">
    <text evidence="1">Belongs to the protein kinase superfamily. AGC Ser/Thr protein kinase family.</text>
</comment>
<dbReference type="PANTHER" id="PTHR22988">
    <property type="entry name" value="MYOTONIC DYSTROPHY S/T KINASE-RELATED"/>
    <property type="match status" value="1"/>
</dbReference>
<evidence type="ECO:0000256" key="3">
    <source>
        <dbReference type="ARBA" id="ARBA00022527"/>
    </source>
</evidence>
<dbReference type="InterPro" id="IPR050839">
    <property type="entry name" value="Rho-assoc_Ser/Thr_Kinase"/>
</dbReference>
<proteinExistence type="inferred from homology"/>
<protein>
    <recommendedName>
        <fullName evidence="2">non-specific serine/threonine protein kinase</fullName>
        <ecNumber evidence="2">2.7.11.1</ecNumber>
    </recommendedName>
</protein>
<dbReference type="PROSITE" id="PS00107">
    <property type="entry name" value="PROTEIN_KINASE_ATP"/>
    <property type="match status" value="1"/>
</dbReference>
<evidence type="ECO:0000256" key="8">
    <source>
        <dbReference type="ARBA" id="ARBA00022840"/>
    </source>
</evidence>
<dbReference type="InterPro" id="IPR000961">
    <property type="entry name" value="AGC-kinase_C"/>
</dbReference>
<sequence length="628" mass="71944">MAMTGSTPCSSMSNHTKERVTMTKVTLENFYSNLIAQHEEREMSNSKSYLRRFWFGTLELKGRVAPPKAGVLVNLTLLPENMPVQKKLEKVMEEEGLKDEEKRLRRSAHARKETEFLRLKRTRLGLEDFESLKVIGRGAFGEVKTTATYQVRLVQKKDTGHVYAMKILRKADMLEKEQYVCISRTKTAIQGLDRVLINLDLNQPNLDLVGHIRAERDILVEADSLWVVKMFYSFQDKLNLYLIMEFLPGGDMMTLLMKKDTLTEEETQFYIAETVLAIDSIHQLGFIHRDIKPDNLLLDSKGILENKSKIDVEGNFEIKPKIGHVKLSDFGLCTGLKKAHRTEFYRNLNHSLPSDFTGDFSKLSTKTYLEFSGISSQTLKILIHFGKGKSSVHLPHSLSLCDNENSWRGPNSLKTKDNTGIYNSGHPPAWLGPPDVWSMFQAFSTVGTPDYIAPEVFMQTGYNKLCDWWSLGVIMYEMLIGYPPFCSETPQETYKKVMNWKETLTFPPEVPISEKAKDLILRFCCEWEHRIGAPGVEEIKSNSFFEGVDWEHIRERPAAISIEIKSIDDTSNFDEFPESDILKPTVATSNHPETDYKNKDWVFINYTYKRFEGLTARGAIPSYMKAAK</sequence>
<dbReference type="InterPro" id="IPR011009">
    <property type="entry name" value="Kinase-like_dom_sf"/>
</dbReference>
<dbReference type="InterPro" id="IPR017441">
    <property type="entry name" value="Protein_kinase_ATP_BS"/>
</dbReference>